<accession>A0ABU9CKC9</accession>
<dbReference type="Proteomes" id="UP001365405">
    <property type="component" value="Unassembled WGS sequence"/>
</dbReference>
<dbReference type="SUPFAM" id="SSF88659">
    <property type="entry name" value="Sigma3 and sigma4 domains of RNA polymerase sigma factors"/>
    <property type="match status" value="1"/>
</dbReference>
<keyword evidence="5" id="KW-1185">Reference proteome</keyword>
<feature type="domain" description="DUF6596" evidence="3">
    <location>
        <begin position="207"/>
        <end position="314"/>
    </location>
</feature>
<dbReference type="InterPro" id="IPR014284">
    <property type="entry name" value="RNA_pol_sigma-70_dom"/>
</dbReference>
<dbReference type="InterPro" id="IPR013324">
    <property type="entry name" value="RNA_pol_sigma_r3/r4-like"/>
</dbReference>
<dbReference type="InterPro" id="IPR046531">
    <property type="entry name" value="DUF6596"/>
</dbReference>
<sequence length="451" mass="47645">MAARRPRSELQGTPRATRAQVEAAIADTWHREAALIVATVARMVRDIGLAEDLAQDAVLAALDTWPRDGLPDRPAAWLTATAKNRALDLLRRDAVLATKLAQIGTDLEAQEALTVPDFVDALDDARADAFGDDMLRLVFTACHPLLSPDARSALTLKCVAGLSTEEIARAFLATEATVAQRIVRAKRTLAEAGVPFEMPRGAALRERLASVLEVVYLLFNAGYSAVRGPEVLRGDLVHEALRLSALLARHLDAATAGAEAAEVQGLDALLALQASRSAARVDAAGQPVLLADQDRRRWDRALIDRGLAALDRAAALAASHGQAAGPYALQAAIAACHARAGQAVDTDWAQIAALYGRLLALQPSPVVALNRAVAVGMAEGPAAALPLVQALQAEPALRGYPWLASVHADLLARLGRHAEAAEGFRQAAALTANQAEQALLRRRADEQAGLA</sequence>
<evidence type="ECO:0000259" key="3">
    <source>
        <dbReference type="Pfam" id="PF20239"/>
    </source>
</evidence>
<evidence type="ECO:0000313" key="4">
    <source>
        <dbReference type="EMBL" id="MEK8050992.1"/>
    </source>
</evidence>
<gene>
    <name evidence="4" type="ORF">AACH10_12150</name>
</gene>
<dbReference type="Pfam" id="PF20239">
    <property type="entry name" value="DUF6596"/>
    <property type="match status" value="1"/>
</dbReference>
<organism evidence="4 5">
    <name type="scientific">Pseudaquabacterium inlustre</name>
    <dbReference type="NCBI Taxonomy" id="2984192"/>
    <lineage>
        <taxon>Bacteria</taxon>
        <taxon>Pseudomonadati</taxon>
        <taxon>Pseudomonadota</taxon>
        <taxon>Betaproteobacteria</taxon>
        <taxon>Burkholderiales</taxon>
        <taxon>Sphaerotilaceae</taxon>
        <taxon>Pseudaquabacterium</taxon>
    </lineage>
</organism>
<dbReference type="InterPro" id="IPR036388">
    <property type="entry name" value="WH-like_DNA-bd_sf"/>
</dbReference>
<evidence type="ECO:0000259" key="1">
    <source>
        <dbReference type="Pfam" id="PF04542"/>
    </source>
</evidence>
<evidence type="ECO:0000259" key="2">
    <source>
        <dbReference type="Pfam" id="PF08281"/>
    </source>
</evidence>
<feature type="domain" description="RNA polymerase sigma factor 70 region 4 type 2" evidence="2">
    <location>
        <begin position="139"/>
        <end position="189"/>
    </location>
</feature>
<dbReference type="Pfam" id="PF04542">
    <property type="entry name" value="Sigma70_r2"/>
    <property type="match status" value="1"/>
</dbReference>
<protein>
    <submittedName>
        <fullName evidence="4">Sigma-70 family RNA polymerase sigma factor</fullName>
    </submittedName>
</protein>
<dbReference type="Gene3D" id="1.10.1740.10">
    <property type="match status" value="1"/>
</dbReference>
<reference evidence="4 5" key="1">
    <citation type="submission" date="2024-04" db="EMBL/GenBank/DDBJ databases">
        <title>Novel species of the genus Ideonella isolated from streams.</title>
        <authorList>
            <person name="Lu H."/>
        </authorList>
    </citation>
    <scope>NUCLEOTIDE SEQUENCE [LARGE SCALE GENOMIC DNA]</scope>
    <source>
        <strain evidence="4 5">DXS22W</strain>
    </source>
</reference>
<dbReference type="InterPro" id="IPR013325">
    <property type="entry name" value="RNA_pol_sigma_r2"/>
</dbReference>
<dbReference type="EMBL" id="JBBUTH010000007">
    <property type="protein sequence ID" value="MEK8050992.1"/>
    <property type="molecule type" value="Genomic_DNA"/>
</dbReference>
<dbReference type="PANTHER" id="PTHR47756:SF1">
    <property type="entry name" value="BLL0085 PROTEIN"/>
    <property type="match status" value="1"/>
</dbReference>
<dbReference type="SUPFAM" id="SSF88946">
    <property type="entry name" value="Sigma2 domain of RNA polymerase sigma factors"/>
    <property type="match status" value="1"/>
</dbReference>
<dbReference type="Pfam" id="PF08281">
    <property type="entry name" value="Sigma70_r4_2"/>
    <property type="match status" value="1"/>
</dbReference>
<comment type="caution">
    <text evidence="4">The sequence shown here is derived from an EMBL/GenBank/DDBJ whole genome shotgun (WGS) entry which is preliminary data.</text>
</comment>
<dbReference type="RefSeq" id="WP_341410685.1">
    <property type="nucleotide sequence ID" value="NZ_JBBUTH010000007.1"/>
</dbReference>
<dbReference type="NCBIfam" id="TIGR02937">
    <property type="entry name" value="sigma70-ECF"/>
    <property type="match status" value="1"/>
</dbReference>
<proteinExistence type="predicted"/>
<dbReference type="InterPro" id="IPR013249">
    <property type="entry name" value="RNA_pol_sigma70_r4_t2"/>
</dbReference>
<dbReference type="InterPro" id="IPR007627">
    <property type="entry name" value="RNA_pol_sigma70_r2"/>
</dbReference>
<evidence type="ECO:0000313" key="5">
    <source>
        <dbReference type="Proteomes" id="UP001365405"/>
    </source>
</evidence>
<dbReference type="Gene3D" id="1.10.10.10">
    <property type="entry name" value="Winged helix-like DNA-binding domain superfamily/Winged helix DNA-binding domain"/>
    <property type="match status" value="1"/>
</dbReference>
<name>A0ABU9CKC9_9BURK</name>
<dbReference type="PANTHER" id="PTHR47756">
    <property type="entry name" value="BLL6612 PROTEIN-RELATED"/>
    <property type="match status" value="1"/>
</dbReference>
<feature type="domain" description="RNA polymerase sigma-70 region 2" evidence="1">
    <location>
        <begin position="32"/>
        <end position="93"/>
    </location>
</feature>